<feature type="chain" id="PRO_5027551324" evidence="6">
    <location>
        <begin position="19"/>
        <end position="630"/>
    </location>
</feature>
<comment type="subcellular location">
    <subcellularLocation>
        <location evidence="1">Membrane</location>
        <topology evidence="1">Multi-pass membrane protein</topology>
    </subcellularLocation>
</comment>
<dbReference type="Proteomes" id="UP001652700">
    <property type="component" value="Unplaced"/>
</dbReference>
<reference evidence="10" key="1">
    <citation type="submission" date="2025-04" db="UniProtKB">
        <authorList>
            <consortium name="RefSeq"/>
        </authorList>
    </citation>
    <scope>IDENTIFICATION</scope>
    <source>
        <tissue evidence="10">Whole insect</tissue>
    </source>
</reference>
<feature type="domain" description="G-protein coupled receptors family 2 profile 2" evidence="7">
    <location>
        <begin position="311"/>
        <end position="576"/>
    </location>
</feature>
<evidence type="ECO:0000256" key="1">
    <source>
        <dbReference type="ARBA" id="ARBA00004141"/>
    </source>
</evidence>
<dbReference type="OrthoDB" id="6134459at2759"/>
<dbReference type="InterPro" id="IPR017981">
    <property type="entry name" value="GPCR_2-like_7TM"/>
</dbReference>
<evidence type="ECO:0000256" key="5">
    <source>
        <dbReference type="SAM" id="Phobius"/>
    </source>
</evidence>
<evidence type="ECO:0000259" key="7">
    <source>
        <dbReference type="PROSITE" id="PS50261"/>
    </source>
</evidence>
<keyword evidence="4 5" id="KW-0472">Membrane</keyword>
<dbReference type="GeneID" id="114331211"/>
<accession>A0A6P7FNY7</accession>
<keyword evidence="2 5" id="KW-0812">Transmembrane</keyword>
<dbReference type="GO" id="GO:0005886">
    <property type="term" value="C:plasma membrane"/>
    <property type="evidence" value="ECO:0007669"/>
    <property type="project" value="TreeGrafter"/>
</dbReference>
<dbReference type="InParanoid" id="A0A6P7FNY7"/>
<dbReference type="InterPro" id="IPR051384">
    <property type="entry name" value="Mth_GPCR"/>
</dbReference>
<feature type="signal peptide" evidence="6">
    <location>
        <begin position="1"/>
        <end position="18"/>
    </location>
</feature>
<evidence type="ECO:0000256" key="4">
    <source>
        <dbReference type="ARBA" id="ARBA00023136"/>
    </source>
</evidence>
<protein>
    <submittedName>
        <fullName evidence="10">Probable G-protein coupled receptor Mth-like 6 isoform X1</fullName>
    </submittedName>
</protein>
<dbReference type="AlphaFoldDB" id="A0A6P7FNY7"/>
<dbReference type="PANTHER" id="PTHR47154:SF2">
    <property type="entry name" value="G-PROTEIN COUPLED RECEPTOR MTH-RELATED"/>
    <property type="match status" value="1"/>
</dbReference>
<dbReference type="RefSeq" id="XP_028136507.1">
    <property type="nucleotide sequence ID" value="XM_028280706.1"/>
</dbReference>
<proteinExistence type="predicted"/>
<dbReference type="InterPro" id="IPR000832">
    <property type="entry name" value="GPCR_2_secretin-like"/>
</dbReference>
<evidence type="ECO:0000256" key="2">
    <source>
        <dbReference type="ARBA" id="ARBA00022692"/>
    </source>
</evidence>
<dbReference type="Gene3D" id="1.20.1070.10">
    <property type="entry name" value="Rhodopsin 7-helix transmembrane proteins"/>
    <property type="match status" value="1"/>
</dbReference>
<evidence type="ECO:0000313" key="10">
    <source>
        <dbReference type="RefSeq" id="XP_028136507.1"/>
    </source>
</evidence>
<keyword evidence="9" id="KW-1185">Reference proteome</keyword>
<feature type="transmembrane region" description="Helical" evidence="5">
    <location>
        <begin position="307"/>
        <end position="325"/>
    </location>
</feature>
<dbReference type="CDD" id="cd15039">
    <property type="entry name" value="7tmB3_Methuselah-like"/>
    <property type="match status" value="1"/>
</dbReference>
<reference evidence="8" key="2">
    <citation type="submission" date="2025-05" db="UniProtKB">
        <authorList>
            <consortium name="EnsemblMetazoa"/>
        </authorList>
    </citation>
    <scope>IDENTIFICATION</scope>
</reference>
<feature type="transmembrane region" description="Helical" evidence="5">
    <location>
        <begin position="473"/>
        <end position="491"/>
    </location>
</feature>
<dbReference type="GO" id="GO:0007166">
    <property type="term" value="P:cell surface receptor signaling pathway"/>
    <property type="evidence" value="ECO:0007669"/>
    <property type="project" value="InterPro"/>
</dbReference>
<dbReference type="PROSITE" id="PS50261">
    <property type="entry name" value="G_PROTEIN_RECEP_F2_4"/>
    <property type="match status" value="1"/>
</dbReference>
<dbReference type="GO" id="GO:0008528">
    <property type="term" value="F:G protein-coupled peptide receptor activity"/>
    <property type="evidence" value="ECO:0007669"/>
    <property type="project" value="TreeGrafter"/>
</dbReference>
<evidence type="ECO:0000313" key="9">
    <source>
        <dbReference type="Proteomes" id="UP001652700"/>
    </source>
</evidence>
<evidence type="ECO:0000256" key="6">
    <source>
        <dbReference type="SAM" id="SignalP"/>
    </source>
</evidence>
<keyword evidence="3 5" id="KW-1133">Transmembrane helix</keyword>
<feature type="transmembrane region" description="Helical" evidence="5">
    <location>
        <begin position="413"/>
        <end position="437"/>
    </location>
</feature>
<dbReference type="Pfam" id="PF00002">
    <property type="entry name" value="7tm_2"/>
    <property type="match status" value="1"/>
</dbReference>
<feature type="transmembrane region" description="Helical" evidence="5">
    <location>
        <begin position="518"/>
        <end position="541"/>
    </location>
</feature>
<dbReference type="KEGG" id="dvv:114331211"/>
<feature type="transmembrane region" description="Helical" evidence="5">
    <location>
        <begin position="553"/>
        <end position="574"/>
    </location>
</feature>
<dbReference type="EnsemblMetazoa" id="XM_028280706.2">
    <property type="protein sequence ID" value="XP_028136507.1"/>
    <property type="gene ID" value="LOC114331211"/>
</dbReference>
<evidence type="ECO:0000313" key="8">
    <source>
        <dbReference type="EnsemblMetazoa" id="XP_028136507.1"/>
    </source>
</evidence>
<feature type="transmembrane region" description="Helical" evidence="5">
    <location>
        <begin position="367"/>
        <end position="392"/>
    </location>
</feature>
<dbReference type="PANTHER" id="PTHR47154">
    <property type="entry name" value="G-PROTEIN COUPLED RECEPTOR MTH-RELATED"/>
    <property type="match status" value="1"/>
</dbReference>
<dbReference type="FunCoup" id="A0A6P7FNY7">
    <property type="interactions" value="7"/>
</dbReference>
<keyword evidence="6" id="KW-0732">Signal</keyword>
<evidence type="ECO:0000256" key="3">
    <source>
        <dbReference type="ARBA" id="ARBA00022989"/>
    </source>
</evidence>
<organism evidence="10">
    <name type="scientific">Diabrotica virgifera virgifera</name>
    <name type="common">western corn rootworm</name>
    <dbReference type="NCBI Taxonomy" id="50390"/>
    <lineage>
        <taxon>Eukaryota</taxon>
        <taxon>Metazoa</taxon>
        <taxon>Ecdysozoa</taxon>
        <taxon>Arthropoda</taxon>
        <taxon>Hexapoda</taxon>
        <taxon>Insecta</taxon>
        <taxon>Pterygota</taxon>
        <taxon>Neoptera</taxon>
        <taxon>Endopterygota</taxon>
        <taxon>Coleoptera</taxon>
        <taxon>Polyphaga</taxon>
        <taxon>Cucujiformia</taxon>
        <taxon>Chrysomeloidea</taxon>
        <taxon>Chrysomelidae</taxon>
        <taxon>Galerucinae</taxon>
        <taxon>Diabroticina</taxon>
        <taxon>Diabroticites</taxon>
        <taxon>Diabrotica</taxon>
    </lineage>
</organism>
<name>A0A6P7FNY7_DIAVI</name>
<sequence>MWLLKVSILFILVTFSHCQSLGKCCNYGEILEEYADSTYNCIEDKIKRHEIFATEVNILNSKLSTKCIDYSKEFYEFEIFEERIVQKRLLDGPYFTKCCPLGYIYEPNTHSCGIKGNFNHTFIHKNLIKVGLPLCRIVVDSVSSSLDGHGDTSEGEYCEDETKEGFVRRHCKDEDVCSDIRCVKKCCRDGKSFINGSNCVDTYNNGIDLKFSTKIEDPEEPFAIVHNTTRCSGKFFLMSESRYIFNLLKNGKFQYWKNITNSFVYENPTDLTGYCIEHSTSPKANGFFFFNCIQSAANKQKFNYTKWPKILSCVFLGLTILIYILLNQTKKLFGKILINYCISTLCMYALLTYAQSDMQPTDLPCQLVGFCLIFFATVSFAWLNVMCCDIWLTFGSTKHSIGVYQRRTELKKLAIYMTYGWGMPLLLTLLIYILSIIQSLPDSIRPYVGTSACFIVQRPGNYAPFLFFRLPHLLIQILNAYLFLKTILYCLRIKNEIERINDTKNEKKVKFNRDKEKLFLIIKLAVIMGITFIVDTVSGFVDLNNAGTFWRNFEIVIDCINCLQGVAIFIIFLCKRSIYVDFFKTPTGSRIYEDYSLNKCLHFHHFYLQTIRLQRLLEETAPATKRCLPQ</sequence>
<gene>
    <name evidence="10" type="primary">LOC114331211</name>
</gene>
<feature type="transmembrane region" description="Helical" evidence="5">
    <location>
        <begin position="337"/>
        <end position="355"/>
    </location>
</feature>